<feature type="coiled-coil region" evidence="2">
    <location>
        <begin position="180"/>
        <end position="207"/>
    </location>
</feature>
<dbReference type="GO" id="GO:0016226">
    <property type="term" value="P:iron-sulfur cluster assembly"/>
    <property type="evidence" value="ECO:0007669"/>
    <property type="project" value="TreeGrafter"/>
</dbReference>
<dbReference type="PROSITE" id="PS50294">
    <property type="entry name" value="WD_REPEATS_REGION"/>
    <property type="match status" value="2"/>
</dbReference>
<evidence type="ECO:0008006" key="5">
    <source>
        <dbReference type="Google" id="ProtNLM"/>
    </source>
</evidence>
<dbReference type="GO" id="GO:0097361">
    <property type="term" value="C:cytosolic [4Fe-4S] assembly targeting complex"/>
    <property type="evidence" value="ECO:0007669"/>
    <property type="project" value="TreeGrafter"/>
</dbReference>
<keyword evidence="1" id="KW-0853">WD repeat</keyword>
<sequence length="712" mass="84671">MNSEQDDNSSQSFMFQSFQSYRQSQIGDLFQNQDFALRNNSIQIFDVQEQLQKIQSMIIQENEEEIFYNVSLLKQIKDNVIQYKSQLSTQIEKYTEIIDQYIEFITNQKENFLSKIFEIPLINQIVFCKQYQEIENQTSNYAEIKDTLIKQLDLFNSQIIVNELEKHLNEFGLKRYKYSTEILENVIQQNQDKLNNLQCKYHQSQIQMIHLKNPSLVPRRLACLTCVEENPGEYIRIERFYNEWQTQQQRKLSQLRNTQQIFVKAQTYQIQQFSNLQFQINDLILQHKNEQNKNIQNYLQQVEKLKQQESEIWSQINNERMNEIVETYSNQTSMIQFENKHQSKLNIWKQNQQVNYNTFFEIILNQLKDLNPETNLTSYIKQFEQKQSNFNYRLLNQSSVKQQDQCYAIAISTDTSIIVASCEQLIKVYLFKDEILIEIQVISEHQKQVYCLVFMKYSYSFISGSDDNSIRIWGQKTKNLWVCKQKLQSHLDSIFSLIISNTDDLIISGSKDNTIKIWDKQIQYKIVSILQGKKEWYCKQTITSHTDSVFSLALNEQQNYLISCGKDYKIIVFQEQEIGWIQQQIIHVKCYGLGISFINNHSFCFQPQYNNKIEIYNLSFLNYTKTKEIPVKIGGVSNNLFPQQMIKSKQLIINKNGTYVNFIKIDQNSDIVSEYSIQFSTPQIFGKPSDNGEYLFTWDFKSKEIQIWKYNE</sequence>
<accession>A0A8S1M296</accession>
<organism evidence="3 4">
    <name type="scientific">Paramecium primaurelia</name>
    <dbReference type="NCBI Taxonomy" id="5886"/>
    <lineage>
        <taxon>Eukaryota</taxon>
        <taxon>Sar</taxon>
        <taxon>Alveolata</taxon>
        <taxon>Ciliophora</taxon>
        <taxon>Intramacronucleata</taxon>
        <taxon>Oligohymenophorea</taxon>
        <taxon>Peniculida</taxon>
        <taxon>Parameciidae</taxon>
        <taxon>Paramecium</taxon>
    </lineage>
</organism>
<keyword evidence="2" id="KW-0175">Coiled coil</keyword>
<dbReference type="PANTHER" id="PTHR19920">
    <property type="entry name" value="WD40 PROTEIN CIAO1"/>
    <property type="match status" value="1"/>
</dbReference>
<gene>
    <name evidence="3" type="ORF">PPRIM_AZ9-3.1.T0490116</name>
</gene>
<proteinExistence type="predicted"/>
<dbReference type="OMA" id="HMNEFEN"/>
<evidence type="ECO:0000313" key="3">
    <source>
        <dbReference type="EMBL" id="CAD8072415.1"/>
    </source>
</evidence>
<dbReference type="Pfam" id="PF00400">
    <property type="entry name" value="WD40"/>
    <property type="match status" value="3"/>
</dbReference>
<evidence type="ECO:0000256" key="2">
    <source>
        <dbReference type="SAM" id="Coils"/>
    </source>
</evidence>
<keyword evidence="4" id="KW-1185">Reference proteome</keyword>
<dbReference type="PANTHER" id="PTHR19920:SF0">
    <property type="entry name" value="CYTOSOLIC IRON-SULFUR PROTEIN ASSEMBLY PROTEIN CIAO1-RELATED"/>
    <property type="match status" value="1"/>
</dbReference>
<dbReference type="PROSITE" id="PS50082">
    <property type="entry name" value="WD_REPEATS_2"/>
    <property type="match status" value="2"/>
</dbReference>
<reference evidence="3" key="1">
    <citation type="submission" date="2021-01" db="EMBL/GenBank/DDBJ databases">
        <authorList>
            <consortium name="Genoscope - CEA"/>
            <person name="William W."/>
        </authorList>
    </citation>
    <scope>NUCLEOTIDE SEQUENCE</scope>
</reference>
<comment type="caution">
    <text evidence="3">The sequence shown here is derived from an EMBL/GenBank/DDBJ whole genome shotgun (WGS) entry which is preliminary data.</text>
</comment>
<name>A0A8S1M296_PARPR</name>
<dbReference type="AlphaFoldDB" id="A0A8S1M296"/>
<evidence type="ECO:0000313" key="4">
    <source>
        <dbReference type="Proteomes" id="UP000688137"/>
    </source>
</evidence>
<dbReference type="SMART" id="SM00320">
    <property type="entry name" value="WD40"/>
    <property type="match status" value="4"/>
</dbReference>
<protein>
    <recommendedName>
        <fullName evidence="5">WD domain, G-beta repeat protein</fullName>
    </recommendedName>
</protein>
<dbReference type="EMBL" id="CAJJDM010000049">
    <property type="protein sequence ID" value="CAD8072415.1"/>
    <property type="molecule type" value="Genomic_DNA"/>
</dbReference>
<dbReference type="Proteomes" id="UP000688137">
    <property type="component" value="Unassembled WGS sequence"/>
</dbReference>
<dbReference type="InterPro" id="IPR001680">
    <property type="entry name" value="WD40_rpt"/>
</dbReference>
<evidence type="ECO:0000256" key="1">
    <source>
        <dbReference type="PROSITE-ProRule" id="PRU00221"/>
    </source>
</evidence>
<feature type="repeat" description="WD" evidence="1">
    <location>
        <begin position="487"/>
        <end position="519"/>
    </location>
</feature>
<feature type="repeat" description="WD" evidence="1">
    <location>
        <begin position="442"/>
        <end position="473"/>
    </location>
</feature>